<evidence type="ECO:0000256" key="1">
    <source>
        <dbReference type="ARBA" id="ARBA00023015"/>
    </source>
</evidence>
<feature type="compositionally biased region" description="Low complexity" evidence="5">
    <location>
        <begin position="811"/>
        <end position="828"/>
    </location>
</feature>
<keyword evidence="9" id="KW-1185">Reference proteome</keyword>
<evidence type="ECO:0000256" key="2">
    <source>
        <dbReference type="ARBA" id="ARBA00023125"/>
    </source>
</evidence>
<sequence length="947" mass="104248">MDYPFPSREKDNGYASSDGGARHSISEDPFNNGLNFDTYAGWCSSPSNTDQMFAPFAFSPLPSIPSNYAPFDGLSFAEQNTNTFAVPDCDITGSPYNGGDKMVFQQINTQIGFPMESTSWNESTTKKGNSSFHQNLFDAGNCLIPRPFAQNLAEKMLRALSLVKEWSGGGILAQVWVPIKQSDQYILSTCEQPYLLDQVLAGYREVSRAYTFPAEVKPGSFPGLPGRVFVSKFPEWTSNVGYYNPAEYLRVQHAVDHEVRGSIAVPVFEDDPVEMSCCAVLELVTVKEKPNFDLEMENVCRALQAVNLRSTAPPRLYSQCLSTNQRAALAEIKNVLRAVCHAHRLPLALTWIPCCYNERVGDEISRLRVKGGNASLNEKFMLCVEHTACYVNDREMQGFVHACAEHYLEEGQGIAGKALQSNHPFFFPDVKGYDISEYPLVHHARKFGLNAAVAIRLRSTYTGDDDYILEFFLPLNMKGSTEQQLLLNNLSGTMQRICKSLRTVTDAELFGAKGSKVEFENGSLANFPPTVDFSRRQTLANNTTHIEPVPPGMSGSRRPTEKKRSTAEKHVSLSVLQQYFSGSLKDAAKGIGVCPTTLKRICRQHGISRWPSRKINKVNRSLRKIQTVLDSVQGVDGGLKFDPTTGGLVAGSIIQDFNAGGSILFPSKNTPIKKPKPVAPSVCPPSCTDSENSTVKLEREENYIDRNNQVELQGRSLYVPNAEIALADCCNGCKSIGFVPPSENSSPCSYSESKTLGAQNRSALTLENSDSHFVSAEMDIRMNVEIGVEANDRVIGPNHQTGPTSSGTTDSLNSSGSMMNGSSSSSHSFGERKITNFFTSSCDSGSKITVKATYKEDTVRFKFEPSLGCSQLYEEVAKRFKLQMASFQLKYLDDEEEWVLLVSDSDLRECLEILSFVGTRSVKFLVRDVPCNTGSSGSSNCFLAASS</sequence>
<feature type="domain" description="RWP-RK" evidence="6">
    <location>
        <begin position="550"/>
        <end position="638"/>
    </location>
</feature>
<keyword evidence="1" id="KW-0805">Transcription regulation</keyword>
<dbReference type="AlphaFoldDB" id="A0AAV6L797"/>
<dbReference type="SMART" id="SM00666">
    <property type="entry name" value="PB1"/>
    <property type="match status" value="1"/>
</dbReference>
<dbReference type="EMBL" id="JACTNZ010000002">
    <property type="protein sequence ID" value="KAG5560935.1"/>
    <property type="molecule type" value="Genomic_DNA"/>
</dbReference>
<accession>A0AAV6L797</accession>
<evidence type="ECO:0000313" key="8">
    <source>
        <dbReference type="EMBL" id="KAG5560935.1"/>
    </source>
</evidence>
<dbReference type="PANTHER" id="PTHR32002">
    <property type="entry name" value="PROTEIN NLP8"/>
    <property type="match status" value="1"/>
</dbReference>
<evidence type="ECO:0000259" key="7">
    <source>
        <dbReference type="PROSITE" id="PS51745"/>
    </source>
</evidence>
<dbReference type="InterPro" id="IPR034891">
    <property type="entry name" value="PB1_NLP"/>
</dbReference>
<comment type="caution">
    <text evidence="8">The sequence shown here is derived from an EMBL/GenBank/DDBJ whole genome shotgun (WGS) entry which is preliminary data.</text>
</comment>
<evidence type="ECO:0000313" key="9">
    <source>
        <dbReference type="Proteomes" id="UP000823749"/>
    </source>
</evidence>
<dbReference type="InterPro" id="IPR055081">
    <property type="entry name" value="NLP1-9_GAF"/>
</dbReference>
<dbReference type="PANTHER" id="PTHR32002:SF41">
    <property type="entry name" value="PROTEIN NLP8"/>
    <property type="match status" value="1"/>
</dbReference>
<proteinExistence type="predicted"/>
<feature type="compositionally biased region" description="Basic and acidic residues" evidence="5">
    <location>
        <begin position="558"/>
        <end position="568"/>
    </location>
</feature>
<dbReference type="GO" id="GO:0003677">
    <property type="term" value="F:DNA binding"/>
    <property type="evidence" value="ECO:0007669"/>
    <property type="project" value="UniProtKB-KW"/>
</dbReference>
<evidence type="ECO:0000256" key="4">
    <source>
        <dbReference type="ARBA" id="ARBA00023242"/>
    </source>
</evidence>
<protein>
    <submittedName>
        <fullName evidence="8">Uncharacterized protein</fullName>
    </submittedName>
</protein>
<keyword evidence="3" id="KW-0804">Transcription</keyword>
<gene>
    <name evidence="8" type="ORF">RHGRI_004085</name>
</gene>
<feature type="region of interest" description="Disordered" evidence="5">
    <location>
        <begin position="1"/>
        <end position="26"/>
    </location>
</feature>
<dbReference type="InterPro" id="IPR053793">
    <property type="entry name" value="PB1-like"/>
</dbReference>
<feature type="domain" description="PB1" evidence="7">
    <location>
        <begin position="847"/>
        <end position="929"/>
    </location>
</feature>
<reference evidence="8" key="1">
    <citation type="submission" date="2020-08" db="EMBL/GenBank/DDBJ databases">
        <title>Plant Genome Project.</title>
        <authorList>
            <person name="Zhang R.-G."/>
        </authorList>
    </citation>
    <scope>NUCLEOTIDE SEQUENCE</scope>
    <source>
        <strain evidence="8">WSP0</strain>
        <tissue evidence="8">Leaf</tissue>
    </source>
</reference>
<evidence type="ECO:0000259" key="6">
    <source>
        <dbReference type="PROSITE" id="PS51519"/>
    </source>
</evidence>
<keyword evidence="4" id="KW-0539">Nucleus</keyword>
<evidence type="ECO:0000256" key="3">
    <source>
        <dbReference type="ARBA" id="ARBA00023163"/>
    </source>
</evidence>
<feature type="compositionally biased region" description="Polar residues" evidence="5">
    <location>
        <begin position="798"/>
        <end position="810"/>
    </location>
</feature>
<dbReference type="Gene3D" id="3.10.20.90">
    <property type="entry name" value="Phosphatidylinositol 3-kinase Catalytic Subunit, Chain A, domain 1"/>
    <property type="match status" value="1"/>
</dbReference>
<dbReference type="Pfam" id="PF02042">
    <property type="entry name" value="RWP-RK"/>
    <property type="match status" value="1"/>
</dbReference>
<name>A0AAV6L797_9ERIC</name>
<dbReference type="Pfam" id="PF22922">
    <property type="entry name" value="GAF_NLP"/>
    <property type="match status" value="1"/>
</dbReference>
<keyword evidence="2" id="KW-0238">DNA-binding</keyword>
<organism evidence="8 9">
    <name type="scientific">Rhododendron griersonianum</name>
    <dbReference type="NCBI Taxonomy" id="479676"/>
    <lineage>
        <taxon>Eukaryota</taxon>
        <taxon>Viridiplantae</taxon>
        <taxon>Streptophyta</taxon>
        <taxon>Embryophyta</taxon>
        <taxon>Tracheophyta</taxon>
        <taxon>Spermatophyta</taxon>
        <taxon>Magnoliopsida</taxon>
        <taxon>eudicotyledons</taxon>
        <taxon>Gunneridae</taxon>
        <taxon>Pentapetalae</taxon>
        <taxon>asterids</taxon>
        <taxon>Ericales</taxon>
        <taxon>Ericaceae</taxon>
        <taxon>Ericoideae</taxon>
        <taxon>Rhodoreae</taxon>
        <taxon>Rhododendron</taxon>
    </lineage>
</organism>
<feature type="region of interest" description="Disordered" evidence="5">
    <location>
        <begin position="793"/>
        <end position="828"/>
    </location>
</feature>
<dbReference type="Proteomes" id="UP000823749">
    <property type="component" value="Chromosome 2"/>
</dbReference>
<dbReference type="CDD" id="cd06407">
    <property type="entry name" value="PB1_NLP"/>
    <property type="match status" value="1"/>
</dbReference>
<dbReference type="InterPro" id="IPR000270">
    <property type="entry name" value="PB1_dom"/>
</dbReference>
<dbReference type="Pfam" id="PF00564">
    <property type="entry name" value="PB1"/>
    <property type="match status" value="1"/>
</dbReference>
<dbReference type="PROSITE" id="PS51745">
    <property type="entry name" value="PB1"/>
    <property type="match status" value="1"/>
</dbReference>
<dbReference type="GO" id="GO:0003700">
    <property type="term" value="F:DNA-binding transcription factor activity"/>
    <property type="evidence" value="ECO:0007669"/>
    <property type="project" value="InterPro"/>
</dbReference>
<dbReference type="PROSITE" id="PS51519">
    <property type="entry name" value="RWP_RK"/>
    <property type="match status" value="1"/>
</dbReference>
<dbReference type="SUPFAM" id="SSF54277">
    <property type="entry name" value="CAD &amp; PB1 domains"/>
    <property type="match status" value="1"/>
</dbReference>
<feature type="region of interest" description="Disordered" evidence="5">
    <location>
        <begin position="543"/>
        <end position="568"/>
    </location>
</feature>
<dbReference type="InterPro" id="IPR045012">
    <property type="entry name" value="NLP"/>
</dbReference>
<evidence type="ECO:0000256" key="5">
    <source>
        <dbReference type="SAM" id="MobiDB-lite"/>
    </source>
</evidence>
<dbReference type="InterPro" id="IPR003035">
    <property type="entry name" value="RWP-RK_dom"/>
</dbReference>